<evidence type="ECO:0000313" key="4">
    <source>
        <dbReference type="Proteomes" id="UP000001555"/>
    </source>
</evidence>
<dbReference type="VEuPathDB" id="VectorBase:ISCW017339"/>
<reference evidence="3" key="2">
    <citation type="submission" date="2020-05" db="UniProtKB">
        <authorList>
            <consortium name="EnsemblMetazoa"/>
        </authorList>
    </citation>
    <scope>IDENTIFICATION</scope>
    <source>
        <strain evidence="3">wikel</strain>
    </source>
</reference>
<accession>B7P939</accession>
<dbReference type="EMBL" id="DS661587">
    <property type="protein sequence ID" value="EEC03110.1"/>
    <property type="molecule type" value="Genomic_DNA"/>
</dbReference>
<organism>
    <name type="scientific">Ixodes scapularis</name>
    <name type="common">Black-legged tick</name>
    <name type="synonym">Deer tick</name>
    <dbReference type="NCBI Taxonomy" id="6945"/>
    <lineage>
        <taxon>Eukaryota</taxon>
        <taxon>Metazoa</taxon>
        <taxon>Ecdysozoa</taxon>
        <taxon>Arthropoda</taxon>
        <taxon>Chelicerata</taxon>
        <taxon>Arachnida</taxon>
        <taxon>Acari</taxon>
        <taxon>Parasitiformes</taxon>
        <taxon>Ixodida</taxon>
        <taxon>Ixodoidea</taxon>
        <taxon>Ixodidae</taxon>
        <taxon>Ixodinae</taxon>
        <taxon>Ixodes</taxon>
    </lineage>
</organism>
<sequence>MTRCNVSHPGNRCKERPQTLSGGKRNMSHQKATHFLRGTMESTEPWGKMAQGERAGSSGQQKARQWGLERPARGSVRPRDPFGTPARTQKRWPPLKLPTRREQQAGLSVVPAPARASYL</sequence>
<keyword evidence="4" id="KW-1185">Reference proteome</keyword>
<dbReference type="AlphaFoldDB" id="B7P939"/>
<dbReference type="VEuPathDB" id="VectorBase:ISCI017339"/>
<dbReference type="HOGENOM" id="CLU_2064022_0_0_1"/>
<protein>
    <submittedName>
        <fullName evidence="2 3">Uncharacterized protein</fullName>
    </submittedName>
</protein>
<proteinExistence type="predicted"/>
<name>B7P939_IXOSC</name>
<feature type="region of interest" description="Disordered" evidence="1">
    <location>
        <begin position="1"/>
        <end position="119"/>
    </location>
</feature>
<evidence type="ECO:0000256" key="1">
    <source>
        <dbReference type="SAM" id="MobiDB-lite"/>
    </source>
</evidence>
<dbReference type="PaxDb" id="6945-B7P939"/>
<dbReference type="InParanoid" id="B7P939"/>
<evidence type="ECO:0000313" key="2">
    <source>
        <dbReference type="EMBL" id="EEC03110.1"/>
    </source>
</evidence>
<gene>
    <name evidence="2" type="ORF">IscW_ISCW017339</name>
</gene>
<evidence type="ECO:0000313" key="3">
    <source>
        <dbReference type="EnsemblMetazoa" id="ISCW017339-PA"/>
    </source>
</evidence>
<reference evidence="2 4" key="1">
    <citation type="submission" date="2008-03" db="EMBL/GenBank/DDBJ databases">
        <title>Annotation of Ixodes scapularis.</title>
        <authorList>
            <consortium name="Ixodes scapularis Genome Project Consortium"/>
            <person name="Caler E."/>
            <person name="Hannick L.I."/>
            <person name="Bidwell S."/>
            <person name="Joardar V."/>
            <person name="Thiagarajan M."/>
            <person name="Amedeo P."/>
            <person name="Galinsky K.J."/>
            <person name="Schobel S."/>
            <person name="Inman J."/>
            <person name="Hostetler J."/>
            <person name="Miller J."/>
            <person name="Hammond M."/>
            <person name="Megy K."/>
            <person name="Lawson D."/>
            <person name="Kodira C."/>
            <person name="Sutton G."/>
            <person name="Meyer J."/>
            <person name="Hill C.A."/>
            <person name="Birren B."/>
            <person name="Nene V."/>
            <person name="Collins F."/>
            <person name="Alarcon-Chaidez F."/>
            <person name="Wikel S."/>
            <person name="Strausberg R."/>
        </authorList>
    </citation>
    <scope>NUCLEOTIDE SEQUENCE [LARGE SCALE GENOMIC DNA]</scope>
    <source>
        <strain evidence="4">Wikel</strain>
        <strain evidence="2">Wikel colony</strain>
    </source>
</reference>
<dbReference type="EMBL" id="ABJB010813434">
    <property type="status" value="NOT_ANNOTATED_CDS"/>
    <property type="molecule type" value="Genomic_DNA"/>
</dbReference>
<dbReference type="EnsemblMetazoa" id="ISCW017339-RA">
    <property type="protein sequence ID" value="ISCW017339-PA"/>
    <property type="gene ID" value="ISCW017339"/>
</dbReference>
<dbReference type="Proteomes" id="UP000001555">
    <property type="component" value="Unassembled WGS sequence"/>
</dbReference>